<dbReference type="EMBL" id="QXEC01000047">
    <property type="protein sequence ID" value="RIV30234.1"/>
    <property type="molecule type" value="Genomic_DNA"/>
</dbReference>
<keyword evidence="1" id="KW-0472">Membrane</keyword>
<dbReference type="OrthoDB" id="4217521at2"/>
<keyword evidence="1" id="KW-0812">Transmembrane</keyword>
<organism evidence="2 3">
    <name type="scientific">Micromonospora radicis</name>
    <dbReference type="NCBI Taxonomy" id="1894971"/>
    <lineage>
        <taxon>Bacteria</taxon>
        <taxon>Bacillati</taxon>
        <taxon>Actinomycetota</taxon>
        <taxon>Actinomycetes</taxon>
        <taxon>Micromonosporales</taxon>
        <taxon>Micromonosporaceae</taxon>
        <taxon>Micromonospora</taxon>
    </lineage>
</organism>
<name>A0A418MMT2_9ACTN</name>
<evidence type="ECO:0000313" key="3">
    <source>
        <dbReference type="Proteomes" id="UP000283832"/>
    </source>
</evidence>
<keyword evidence="1" id="KW-1133">Transmembrane helix</keyword>
<proteinExistence type="predicted"/>
<comment type="caution">
    <text evidence="2">The sequence shown here is derived from an EMBL/GenBank/DDBJ whole genome shotgun (WGS) entry which is preliminary data.</text>
</comment>
<dbReference type="AlphaFoldDB" id="A0A418MMT2"/>
<reference evidence="2 3" key="1">
    <citation type="submission" date="2018-08" db="EMBL/GenBank/DDBJ databases">
        <title>Jishengella sp. nov., isolated from a root of Azadirachta indica A. Juss. var. siamensis Valenton.</title>
        <authorList>
            <person name="Kuncharoen N."/>
            <person name="Tanasupawat S."/>
            <person name="Kudo T."/>
            <person name="Ohkuma M."/>
        </authorList>
    </citation>
    <scope>NUCLEOTIDE SEQUENCE [LARGE SCALE GENOMIC DNA]</scope>
    <source>
        <strain evidence="2 3">AZ1-13</strain>
    </source>
</reference>
<dbReference type="Gene3D" id="3.40.50.2300">
    <property type="match status" value="1"/>
</dbReference>
<evidence type="ECO:0000313" key="2">
    <source>
        <dbReference type="EMBL" id="RIV30234.1"/>
    </source>
</evidence>
<dbReference type="Proteomes" id="UP000283832">
    <property type="component" value="Unassembled WGS sequence"/>
</dbReference>
<accession>A0A418MMT2</accession>
<evidence type="ECO:0008006" key="4">
    <source>
        <dbReference type="Google" id="ProtNLM"/>
    </source>
</evidence>
<gene>
    <name evidence="2" type="ORF">D2L64_26345</name>
</gene>
<sequence>MRQVPRRGRPSWVSVPPPVWRWSLVAAVLVAVATAGWLLWPADEPPPRQREYRAETACLLTGAQGVGLPEASPVWSGMQEASLATQVKVQFLEVDGPQTGAQAETFLAGLVQNRCDVIFAVGAAPVAGVPKIAARYPQARFVAFGAVAPSRNVSVVEAIDPEEIRRQAHDLVVALARSPS</sequence>
<protein>
    <recommendedName>
        <fullName evidence="4">BMP family ABC transporter substrate-binding protein</fullName>
    </recommendedName>
</protein>
<feature type="transmembrane region" description="Helical" evidence="1">
    <location>
        <begin position="20"/>
        <end position="40"/>
    </location>
</feature>
<dbReference type="RefSeq" id="WP_119579899.1">
    <property type="nucleotide sequence ID" value="NZ_QXEC01000047.1"/>
</dbReference>
<keyword evidence="3" id="KW-1185">Reference proteome</keyword>
<evidence type="ECO:0000256" key="1">
    <source>
        <dbReference type="SAM" id="Phobius"/>
    </source>
</evidence>